<evidence type="ECO:0000256" key="1">
    <source>
        <dbReference type="SAM" id="MobiDB-lite"/>
    </source>
</evidence>
<feature type="region of interest" description="Disordered" evidence="1">
    <location>
        <begin position="311"/>
        <end position="364"/>
    </location>
</feature>
<dbReference type="Proteomes" id="UP000504603">
    <property type="component" value="Unplaced"/>
</dbReference>
<dbReference type="PANTHER" id="PTHR33223:SF10">
    <property type="entry name" value="AMINOTRANSFERASE-LIKE PLANT MOBILE DOMAIN-CONTAINING PROTEIN"/>
    <property type="match status" value="1"/>
</dbReference>
<keyword evidence="2" id="KW-1185">Reference proteome</keyword>
<feature type="region of interest" description="Disordered" evidence="1">
    <location>
        <begin position="266"/>
        <end position="296"/>
    </location>
</feature>
<feature type="region of interest" description="Disordered" evidence="1">
    <location>
        <begin position="454"/>
        <end position="481"/>
    </location>
</feature>
<accession>A0A6J1D9M1</accession>
<reference evidence="3" key="1">
    <citation type="submission" date="2025-08" db="UniProtKB">
        <authorList>
            <consortium name="RefSeq"/>
        </authorList>
    </citation>
    <scope>IDENTIFICATION</scope>
    <source>
        <strain evidence="3">OHB3-1</strain>
    </source>
</reference>
<dbReference type="GeneID" id="111018172"/>
<protein>
    <submittedName>
        <fullName evidence="3">Uncharacterized protein LOC111018172</fullName>
    </submittedName>
</protein>
<evidence type="ECO:0000313" key="3">
    <source>
        <dbReference type="RefSeq" id="XP_022149836.1"/>
    </source>
</evidence>
<feature type="compositionally biased region" description="Basic and acidic residues" evidence="1">
    <location>
        <begin position="311"/>
        <end position="342"/>
    </location>
</feature>
<dbReference type="OrthoDB" id="1752139at2759"/>
<dbReference type="PANTHER" id="PTHR33223">
    <property type="entry name" value="CCHC-TYPE DOMAIN-CONTAINING PROTEIN"/>
    <property type="match status" value="1"/>
</dbReference>
<dbReference type="AlphaFoldDB" id="A0A6J1D9M1"/>
<evidence type="ECO:0000313" key="2">
    <source>
        <dbReference type="Proteomes" id="UP000504603"/>
    </source>
</evidence>
<dbReference type="RefSeq" id="XP_022149836.1">
    <property type="nucleotide sequence ID" value="XM_022294144.1"/>
</dbReference>
<name>A0A6J1D9M1_MOMCH</name>
<gene>
    <name evidence="3" type="primary">LOC111018172</name>
</gene>
<proteinExistence type="predicted"/>
<sequence length="516" mass="57784">MCKFGRKVASTFGAVYGNRHDNKLFALRMAEGNGSHSGSNENDNGDRDLPNGRRGRDDHPPLPRKPKTCLTLLRRELVSELKGNLKKVVRATEDDEPDEPPFVQDILDAPISQKSGFPTFNKYDGTKDPVDHVETYEFIMDFHAYSDAMKCRALSITLQGPARKWFRLLASYSISSLKQLRKAFIAQFAAHKDAKHSDTDYIKRFLSEQIKVETCTDLLARSAFCNGVTHEKLSWSLAKKPELTLKGCLDRATKFIEAEDIMMSKEDKYSRNGSPSKIEKNKDKKKNGNGGNGRGNSFCLIRQGYFKKYVGKRDREETSNPSSSRKEQKRERSKTLPKREDQPPMIHTIPGGSSDGQSGHKRKELAGEAGHEVCMLQPKQQSYPIIFSDVDLQGVHFPHNDALVIALLIDHITMRRVLIDGRASTNILSLSTYKALEWGRAQLKKSPTPLVGFSGESVTPGAPHLAKGRRNSGQLGGRVRDHQRQVGLQRHLWLTDSTCPGGRAVDIPPNDEISYS</sequence>
<feature type="compositionally biased region" description="Basic and acidic residues" evidence="1">
    <location>
        <begin position="44"/>
        <end position="61"/>
    </location>
</feature>
<dbReference type="KEGG" id="mcha:111018172"/>
<organism evidence="2 3">
    <name type="scientific">Momordica charantia</name>
    <name type="common">Bitter gourd</name>
    <name type="synonym">Balsam pear</name>
    <dbReference type="NCBI Taxonomy" id="3673"/>
    <lineage>
        <taxon>Eukaryota</taxon>
        <taxon>Viridiplantae</taxon>
        <taxon>Streptophyta</taxon>
        <taxon>Embryophyta</taxon>
        <taxon>Tracheophyta</taxon>
        <taxon>Spermatophyta</taxon>
        <taxon>Magnoliopsida</taxon>
        <taxon>eudicotyledons</taxon>
        <taxon>Gunneridae</taxon>
        <taxon>Pentapetalae</taxon>
        <taxon>rosids</taxon>
        <taxon>fabids</taxon>
        <taxon>Cucurbitales</taxon>
        <taxon>Cucurbitaceae</taxon>
        <taxon>Momordiceae</taxon>
        <taxon>Momordica</taxon>
    </lineage>
</organism>
<feature type="region of interest" description="Disordered" evidence="1">
    <location>
        <begin position="31"/>
        <end position="67"/>
    </location>
</feature>